<evidence type="ECO:0000256" key="10">
    <source>
        <dbReference type="PROSITE-ProRule" id="PRU00332"/>
    </source>
</evidence>
<dbReference type="PROSITE" id="PS50102">
    <property type="entry name" value="RRM"/>
    <property type="match status" value="1"/>
</dbReference>
<evidence type="ECO:0000256" key="5">
    <source>
        <dbReference type="ARBA" id="ARBA00022737"/>
    </source>
</evidence>
<dbReference type="Pfam" id="PF01419">
    <property type="entry name" value="Jacalin"/>
    <property type="match status" value="1"/>
</dbReference>
<dbReference type="CDD" id="cd15566">
    <property type="entry name" value="PHD3_NSD"/>
    <property type="match status" value="1"/>
</dbReference>
<organism evidence="15 16">
    <name type="scientific">Panicum miliaceum</name>
    <name type="common">Proso millet</name>
    <name type="synonym">Broomcorn millet</name>
    <dbReference type="NCBI Taxonomy" id="4540"/>
    <lineage>
        <taxon>Eukaryota</taxon>
        <taxon>Viridiplantae</taxon>
        <taxon>Streptophyta</taxon>
        <taxon>Embryophyta</taxon>
        <taxon>Tracheophyta</taxon>
        <taxon>Spermatophyta</taxon>
        <taxon>Magnoliopsida</taxon>
        <taxon>Liliopsida</taxon>
        <taxon>Poales</taxon>
        <taxon>Poaceae</taxon>
        <taxon>PACMAD clade</taxon>
        <taxon>Panicoideae</taxon>
        <taxon>Panicodae</taxon>
        <taxon>Paniceae</taxon>
        <taxon>Panicinae</taxon>
        <taxon>Panicum</taxon>
        <taxon>Panicum sect. Panicum</taxon>
    </lineage>
</organism>
<dbReference type="GO" id="GO:0006396">
    <property type="term" value="P:RNA processing"/>
    <property type="evidence" value="ECO:0007669"/>
    <property type="project" value="InterPro"/>
</dbReference>
<evidence type="ECO:0000256" key="2">
    <source>
        <dbReference type="ARBA" id="ARBA00004123"/>
    </source>
</evidence>
<dbReference type="PRINTS" id="PR00302">
    <property type="entry name" value="LUPUSLA"/>
</dbReference>
<dbReference type="SMART" id="SM00249">
    <property type="entry name" value="PHD"/>
    <property type="match status" value="3"/>
</dbReference>
<dbReference type="Gene3D" id="3.30.40.10">
    <property type="entry name" value="Zinc/RING finger domain, C3HC4 (zinc finger)"/>
    <property type="match status" value="2"/>
</dbReference>
<name>A0A3L6RFN7_PANMI</name>
<feature type="compositionally biased region" description="Basic residues" evidence="11">
    <location>
        <begin position="385"/>
        <end position="405"/>
    </location>
</feature>
<feature type="domain" description="Jacalin-type lectin" evidence="14">
    <location>
        <begin position="800"/>
        <end position="952"/>
    </location>
</feature>
<dbReference type="InterPro" id="IPR006630">
    <property type="entry name" value="La_HTH"/>
</dbReference>
<dbReference type="InterPro" id="IPR012677">
    <property type="entry name" value="Nucleotide-bd_a/b_plait_sf"/>
</dbReference>
<dbReference type="GO" id="GO:0008270">
    <property type="term" value="F:zinc ion binding"/>
    <property type="evidence" value="ECO:0007669"/>
    <property type="project" value="UniProtKB-KW"/>
</dbReference>
<dbReference type="PANTHER" id="PTHR46235:SF4">
    <property type="entry name" value="ZINC FINGER PHD-TYPE DOMAIN-CONTAINING PROTEIN"/>
    <property type="match status" value="1"/>
</dbReference>
<dbReference type="Pfam" id="PF05383">
    <property type="entry name" value="La"/>
    <property type="match status" value="1"/>
</dbReference>
<dbReference type="Gene3D" id="3.30.70.330">
    <property type="match status" value="1"/>
</dbReference>
<reference evidence="16" key="1">
    <citation type="journal article" date="2019" name="Nat. Commun.">
        <title>The genome of broomcorn millet.</title>
        <authorList>
            <person name="Zou C."/>
            <person name="Miki D."/>
            <person name="Li D."/>
            <person name="Tang Q."/>
            <person name="Xiao L."/>
            <person name="Rajput S."/>
            <person name="Deng P."/>
            <person name="Jia W."/>
            <person name="Huang R."/>
            <person name="Zhang M."/>
            <person name="Sun Y."/>
            <person name="Hu J."/>
            <person name="Fu X."/>
            <person name="Schnable P.S."/>
            <person name="Li F."/>
            <person name="Zhang H."/>
            <person name="Feng B."/>
            <person name="Zhu X."/>
            <person name="Liu R."/>
            <person name="Schnable J.C."/>
            <person name="Zhu J.-K."/>
            <person name="Zhang H."/>
        </authorList>
    </citation>
    <scope>NUCLEOTIDE SEQUENCE [LARGE SCALE GENOMIC DNA]</scope>
</reference>
<comment type="function">
    <text evidence="1">Transcriptional regulator.</text>
</comment>
<dbReference type="InterPro" id="IPR055197">
    <property type="entry name" value="PHDvar_NSD"/>
</dbReference>
<evidence type="ECO:0000313" key="15">
    <source>
        <dbReference type="EMBL" id="RLN01031.1"/>
    </source>
</evidence>
<keyword evidence="7" id="KW-0862">Zinc</keyword>
<dbReference type="Gene3D" id="1.10.10.10">
    <property type="entry name" value="Winged helix-like DNA-binding domain superfamily/Winged helix DNA-binding domain"/>
    <property type="match status" value="1"/>
</dbReference>
<dbReference type="AlphaFoldDB" id="A0A3L6RFN7"/>
<sequence length="977" mass="107317">MPYMVGAVDQIAAGLFAADSAAERSGGLTRSGSSSRLNAQAPEFVPRGPPSPAAAAAAVVVPPPPPQVIRVFAAPPPPRAAFFAAPPPRPFEYFAPVGGRGGFTTKEQQLPKPEPDVELIPPAAQAEPVVDGLEDEVVHKITKQVEYYFSDINLATTEHLMRFITKDPEGYVPISVIAGFKKVKASVRNNSMLAAALRASSKLVVSDDGKRVKRQEPFTESDLQELKSRIVVAENLPGDPSYQNLKKIFSAVGSVISIRTCYPQTPNGSGPATNRSAKLDMLFSNKLHAFVEYETPEDAEKAIVALSDEENWRNGLRVRLLNTCSAKGAGKGKKEAYETNGNGEEDVSISNQSNDKQSEESSQLLDVLPEHLFDETFNEKEVPKRGRGRGRGGRGRGRGNHHYNNHHQYNNQHYQNYQPHYNHHGNNHHGGNRGGAHPVGTPPHNLINKPEQHQQLPIGASKLPPGPRMPDGTRGFTMGRGKLQAVLPGNPDQARAEHLQSSNQEIGGSVLGNQTPSAPILEETMARRKVSAGEAQRMKKIREIKQRKNRLKAEADSDPIEEYDVCAICDDGGSVACCDGACQRSFHLVDQGDDSDEEHADCREKLGLTLEQAKMIVNTEEGFVCKNCQYKQHQCFACGLLGSSDDTSSQPEVFQCSHDDCAHFYHPKCIAQLLYPNSEEATPFEVEVAAAREKFTCPVHECIVCKGVENKNDRSMQFAVCRRCPTVYHRKCLPSEIIFKSRKGPNGSLQRAWDDILPDRILIFCMKHKIVSKLRTPERNHIIFPEANEQDVPEEIETPPIKVGPWSRSKGSPFDITIPFERLESVTIQFGRAINSFGFTYVDAIGQKHTVGPVDGDGRGKLTTIEFAPTEYVTEFAGSIGDTKGTFVVTYLRIRTNLETYEIHDTGLNAQANTSVVTEFPFSVPLPENTSIVGFFGRQGDNLNAIGVYVKSSSSLDTDTTQESSFLAHFLPCLSCP</sequence>
<dbReference type="CDD" id="cd12288">
    <property type="entry name" value="RRM_La_like_plant"/>
    <property type="match status" value="1"/>
</dbReference>
<keyword evidence="6" id="KW-0863">Zinc-finger</keyword>
<accession>A0A3L6RFN7</accession>
<proteinExistence type="predicted"/>
<dbReference type="InterPro" id="IPR035979">
    <property type="entry name" value="RBD_domain_sf"/>
</dbReference>
<feature type="compositionally biased region" description="Basic and acidic residues" evidence="11">
    <location>
        <begin position="368"/>
        <end position="384"/>
    </location>
</feature>
<comment type="subcellular location">
    <subcellularLocation>
        <location evidence="2">Nucleus</location>
    </subcellularLocation>
</comment>
<dbReference type="STRING" id="4540.A0A3L6RFN7"/>
<dbReference type="InterPro" id="IPR036388">
    <property type="entry name" value="WH-like_DNA-bd_sf"/>
</dbReference>
<feature type="compositionally biased region" description="Low complexity" evidence="11">
    <location>
        <begin position="406"/>
        <end position="420"/>
    </location>
</feature>
<evidence type="ECO:0000256" key="11">
    <source>
        <dbReference type="SAM" id="MobiDB-lite"/>
    </source>
</evidence>
<dbReference type="Pfam" id="PF07145">
    <property type="entry name" value="PAM2"/>
    <property type="match status" value="1"/>
</dbReference>
<dbReference type="CDD" id="cd08033">
    <property type="entry name" value="LARP_6"/>
    <property type="match status" value="1"/>
</dbReference>
<feature type="domain" description="RRM" evidence="12">
    <location>
        <begin position="229"/>
        <end position="323"/>
    </location>
</feature>
<protein>
    <submittedName>
        <fullName evidence="15">La-related protein 6B-like</fullName>
    </submittedName>
</protein>
<evidence type="ECO:0000256" key="7">
    <source>
        <dbReference type="ARBA" id="ARBA00022833"/>
    </source>
</evidence>
<dbReference type="InterPro" id="IPR036390">
    <property type="entry name" value="WH_DNA-bd_sf"/>
</dbReference>
<dbReference type="CDD" id="cd09612">
    <property type="entry name" value="Jacalin"/>
    <property type="match status" value="1"/>
</dbReference>
<keyword evidence="9" id="KW-0539">Nucleus</keyword>
<feature type="region of interest" description="Disordered" evidence="11">
    <location>
        <begin position="25"/>
        <end position="49"/>
    </location>
</feature>
<dbReference type="Proteomes" id="UP000275267">
    <property type="component" value="Unassembled WGS sequence"/>
</dbReference>
<evidence type="ECO:0000256" key="6">
    <source>
        <dbReference type="ARBA" id="ARBA00022771"/>
    </source>
</evidence>
<evidence type="ECO:0000256" key="4">
    <source>
        <dbReference type="ARBA" id="ARBA00022734"/>
    </source>
</evidence>
<dbReference type="InterPro" id="IPR000504">
    <property type="entry name" value="RRM_dom"/>
</dbReference>
<dbReference type="OrthoDB" id="435402at2759"/>
<dbReference type="Gene3D" id="2.100.10.30">
    <property type="entry name" value="Jacalin-like lectin domain"/>
    <property type="match status" value="1"/>
</dbReference>
<evidence type="ECO:0000256" key="8">
    <source>
        <dbReference type="ARBA" id="ARBA00022884"/>
    </source>
</evidence>
<dbReference type="SUPFAM" id="SSF46785">
    <property type="entry name" value="Winged helix' DNA-binding domain"/>
    <property type="match status" value="1"/>
</dbReference>
<feature type="compositionally biased region" description="Low complexity" evidence="11">
    <location>
        <begin position="25"/>
        <end position="37"/>
    </location>
</feature>
<dbReference type="InterPro" id="IPR001229">
    <property type="entry name" value="Jacalin-like_lectin_dom"/>
</dbReference>
<dbReference type="PROSITE" id="PS50961">
    <property type="entry name" value="HTH_LA"/>
    <property type="match status" value="1"/>
</dbReference>
<dbReference type="PROSITE" id="PS51752">
    <property type="entry name" value="JACALIN_LECTIN"/>
    <property type="match status" value="1"/>
</dbReference>
<dbReference type="PANTHER" id="PTHR46235">
    <property type="entry name" value="PHD FINGER-CONTAINING PROTEIN DDB_G0268158"/>
    <property type="match status" value="1"/>
</dbReference>
<feature type="region of interest" description="Disordered" evidence="11">
    <location>
        <begin position="329"/>
        <end position="445"/>
    </location>
</feature>
<dbReference type="InterPro" id="IPR036404">
    <property type="entry name" value="Jacalin-like_lectin_dom_sf"/>
</dbReference>
<dbReference type="CDD" id="cd15565">
    <property type="entry name" value="PHD2_NSD"/>
    <property type="match status" value="1"/>
</dbReference>
<dbReference type="InterPro" id="IPR009818">
    <property type="entry name" value="PAM2_motif"/>
</dbReference>
<dbReference type="GO" id="GO:0030246">
    <property type="term" value="F:carbohydrate binding"/>
    <property type="evidence" value="ECO:0007669"/>
    <property type="project" value="UniProtKB-KW"/>
</dbReference>
<dbReference type="GO" id="GO:0003723">
    <property type="term" value="F:RNA binding"/>
    <property type="evidence" value="ECO:0007669"/>
    <property type="project" value="UniProtKB-UniRule"/>
</dbReference>
<keyword evidence="5" id="KW-0677">Repeat</keyword>
<evidence type="ECO:0000256" key="9">
    <source>
        <dbReference type="ARBA" id="ARBA00023242"/>
    </source>
</evidence>
<dbReference type="InterPro" id="IPR002344">
    <property type="entry name" value="Lupus_La"/>
</dbReference>
<dbReference type="GO" id="GO:1990904">
    <property type="term" value="C:ribonucleoprotein complex"/>
    <property type="evidence" value="ECO:0007669"/>
    <property type="project" value="InterPro"/>
</dbReference>
<keyword evidence="3" id="KW-0479">Metal-binding</keyword>
<dbReference type="InterPro" id="IPR034878">
    <property type="entry name" value="La-rel_plant_RRM"/>
</dbReference>
<dbReference type="GO" id="GO:0006338">
    <property type="term" value="P:chromatin remodeling"/>
    <property type="evidence" value="ECO:0007669"/>
    <property type="project" value="UniProtKB-ARBA"/>
</dbReference>
<keyword evidence="4" id="KW-0430">Lectin</keyword>
<evidence type="ECO:0000313" key="16">
    <source>
        <dbReference type="Proteomes" id="UP000275267"/>
    </source>
</evidence>
<evidence type="ECO:0000259" key="14">
    <source>
        <dbReference type="PROSITE" id="PS51752"/>
    </source>
</evidence>
<keyword evidence="8 10" id="KW-0694">RNA-binding</keyword>
<dbReference type="InterPro" id="IPR033734">
    <property type="entry name" value="Jacalin-like_lectin_dom_plant"/>
</dbReference>
<dbReference type="SUPFAM" id="SSF54928">
    <property type="entry name" value="RNA-binding domain, RBD"/>
    <property type="match status" value="1"/>
</dbReference>
<dbReference type="GO" id="GO:0005634">
    <property type="term" value="C:nucleus"/>
    <property type="evidence" value="ECO:0007669"/>
    <property type="project" value="UniProtKB-SubCell"/>
</dbReference>
<feature type="compositionally biased region" description="Basic residues" evidence="11">
    <location>
        <begin position="421"/>
        <end position="431"/>
    </location>
</feature>
<evidence type="ECO:0000256" key="1">
    <source>
        <dbReference type="ARBA" id="ARBA00002339"/>
    </source>
</evidence>
<dbReference type="InterPro" id="IPR013083">
    <property type="entry name" value="Znf_RING/FYVE/PHD"/>
</dbReference>
<feature type="compositionally biased region" description="Polar residues" evidence="11">
    <location>
        <begin position="348"/>
        <end position="364"/>
    </location>
</feature>
<comment type="caution">
    <text evidence="15">The sequence shown here is derived from an EMBL/GenBank/DDBJ whole genome shotgun (WGS) entry which is preliminary data.</text>
</comment>
<gene>
    <name evidence="15" type="ORF">C2845_PM06G13070</name>
</gene>
<dbReference type="SMART" id="SM00715">
    <property type="entry name" value="LA"/>
    <property type="match status" value="1"/>
</dbReference>
<evidence type="ECO:0000256" key="3">
    <source>
        <dbReference type="ARBA" id="ARBA00022723"/>
    </source>
</evidence>
<dbReference type="Pfam" id="PF23004">
    <property type="entry name" value="PHDvar_NSD"/>
    <property type="match status" value="1"/>
</dbReference>
<keyword evidence="16" id="KW-1185">Reference proteome</keyword>
<dbReference type="EMBL" id="PQIB02000009">
    <property type="protein sequence ID" value="RLN01031.1"/>
    <property type="molecule type" value="Genomic_DNA"/>
</dbReference>
<evidence type="ECO:0000259" key="12">
    <source>
        <dbReference type="PROSITE" id="PS50102"/>
    </source>
</evidence>
<dbReference type="Pfam" id="PF22908">
    <property type="entry name" value="PHD_NSD"/>
    <property type="match status" value="1"/>
</dbReference>
<evidence type="ECO:0000259" key="13">
    <source>
        <dbReference type="PROSITE" id="PS50961"/>
    </source>
</evidence>
<dbReference type="InterPro" id="IPR055198">
    <property type="entry name" value="NSD_PHD"/>
</dbReference>
<dbReference type="SMART" id="SM00915">
    <property type="entry name" value="Jacalin"/>
    <property type="match status" value="1"/>
</dbReference>
<dbReference type="InterPro" id="IPR001965">
    <property type="entry name" value="Znf_PHD"/>
</dbReference>
<feature type="domain" description="HTH La-type RNA-binding" evidence="13">
    <location>
        <begin position="131"/>
        <end position="222"/>
    </location>
</feature>
<dbReference type="FunFam" id="1.10.10.10:FF:000158">
    <property type="entry name" value="La ribonucleoprotein domain family member 7"/>
    <property type="match status" value="1"/>
</dbReference>
<dbReference type="SUPFAM" id="SSF51101">
    <property type="entry name" value="Mannose-binding lectins"/>
    <property type="match status" value="1"/>
</dbReference>